<dbReference type="InterPro" id="IPR036236">
    <property type="entry name" value="Znf_C2H2_sf"/>
</dbReference>
<dbReference type="GO" id="GO:0005634">
    <property type="term" value="C:nucleus"/>
    <property type="evidence" value="ECO:0007669"/>
    <property type="project" value="UniProtKB-SubCell"/>
</dbReference>
<feature type="non-terminal residue" evidence="10">
    <location>
        <position position="447"/>
    </location>
</feature>
<proteinExistence type="predicted"/>
<keyword evidence="2" id="KW-0479">Metal-binding</keyword>
<dbReference type="SUPFAM" id="SSF57667">
    <property type="entry name" value="beta-beta-alpha zinc fingers"/>
    <property type="match status" value="3"/>
</dbReference>
<feature type="region of interest" description="Disordered" evidence="8">
    <location>
        <begin position="45"/>
        <end position="124"/>
    </location>
</feature>
<dbReference type="PROSITE" id="PS50157">
    <property type="entry name" value="ZINC_FINGER_C2H2_2"/>
    <property type="match status" value="5"/>
</dbReference>
<evidence type="ECO:0000256" key="3">
    <source>
        <dbReference type="ARBA" id="ARBA00022737"/>
    </source>
</evidence>
<comment type="caution">
    <text evidence="10">The sequence shown here is derived from an EMBL/GenBank/DDBJ whole genome shotgun (WGS) entry which is preliminary data.</text>
</comment>
<feature type="domain" description="C2H2-type" evidence="9">
    <location>
        <begin position="310"/>
        <end position="337"/>
    </location>
</feature>
<evidence type="ECO:0000256" key="8">
    <source>
        <dbReference type="SAM" id="MobiDB-lite"/>
    </source>
</evidence>
<evidence type="ECO:0000256" key="2">
    <source>
        <dbReference type="ARBA" id="ARBA00022723"/>
    </source>
</evidence>
<evidence type="ECO:0000256" key="4">
    <source>
        <dbReference type="ARBA" id="ARBA00022771"/>
    </source>
</evidence>
<dbReference type="AlphaFoldDB" id="A0A7K7GPL2"/>
<keyword evidence="11" id="KW-1185">Reference proteome</keyword>
<evidence type="ECO:0000256" key="5">
    <source>
        <dbReference type="ARBA" id="ARBA00022833"/>
    </source>
</evidence>
<dbReference type="FunFam" id="3.30.160.60:FF:002343">
    <property type="entry name" value="Zinc finger protein 33A"/>
    <property type="match status" value="1"/>
</dbReference>
<organism evidence="10 11">
    <name type="scientific">Erithacus rubecula</name>
    <name type="common">European robin</name>
    <dbReference type="NCBI Taxonomy" id="37610"/>
    <lineage>
        <taxon>Eukaryota</taxon>
        <taxon>Metazoa</taxon>
        <taxon>Chordata</taxon>
        <taxon>Craniata</taxon>
        <taxon>Vertebrata</taxon>
        <taxon>Euteleostomi</taxon>
        <taxon>Archelosauria</taxon>
        <taxon>Archosauria</taxon>
        <taxon>Dinosauria</taxon>
        <taxon>Saurischia</taxon>
        <taxon>Theropoda</taxon>
        <taxon>Coelurosauria</taxon>
        <taxon>Aves</taxon>
        <taxon>Neognathae</taxon>
        <taxon>Neoaves</taxon>
        <taxon>Telluraves</taxon>
        <taxon>Australaves</taxon>
        <taxon>Passeriformes</taxon>
        <taxon>Turdidae</taxon>
        <taxon>Erithacus</taxon>
    </lineage>
</organism>
<evidence type="ECO:0000256" key="7">
    <source>
        <dbReference type="PROSITE-ProRule" id="PRU00042"/>
    </source>
</evidence>
<feature type="domain" description="C2H2-type" evidence="9">
    <location>
        <begin position="338"/>
        <end position="360"/>
    </location>
</feature>
<dbReference type="FunFam" id="3.30.160.60:FF:001325">
    <property type="entry name" value="zinc finger protein 200"/>
    <property type="match status" value="1"/>
</dbReference>
<evidence type="ECO:0000256" key="1">
    <source>
        <dbReference type="ARBA" id="ARBA00004123"/>
    </source>
</evidence>
<evidence type="ECO:0000313" key="11">
    <source>
        <dbReference type="Proteomes" id="UP000529965"/>
    </source>
</evidence>
<dbReference type="FunFam" id="3.30.160.60:FF:000100">
    <property type="entry name" value="Zinc finger 45-like"/>
    <property type="match status" value="1"/>
</dbReference>
<dbReference type="PANTHER" id="PTHR16515:SF66">
    <property type="entry name" value="C2H2-TYPE DOMAIN-CONTAINING PROTEIN"/>
    <property type="match status" value="1"/>
</dbReference>
<feature type="domain" description="C2H2-type" evidence="9">
    <location>
        <begin position="383"/>
        <end position="410"/>
    </location>
</feature>
<evidence type="ECO:0000313" key="10">
    <source>
        <dbReference type="EMBL" id="NWY71383.1"/>
    </source>
</evidence>
<dbReference type="EMBL" id="VZSK01001612">
    <property type="protein sequence ID" value="NWY71383.1"/>
    <property type="molecule type" value="Genomic_DNA"/>
</dbReference>
<dbReference type="Pfam" id="PF00096">
    <property type="entry name" value="zf-C2H2"/>
    <property type="match status" value="5"/>
</dbReference>
<gene>
    <name evidence="10" type="primary">Znf287_1</name>
    <name evidence="10" type="ORF">ERIRUB_R06198</name>
</gene>
<dbReference type="Proteomes" id="UP000529965">
    <property type="component" value="Unassembled WGS sequence"/>
</dbReference>
<sequence length="447" mass="48359">QVPAAGEGEAGALPEQELGSLDSRELRGTVRKGNYEAMVPLGESGSLRSCQKHPHPWADAASKPSPRGPWRGFQVTFHPIAPSFPGSEDAGSKPALLPPAEDREDPGSPGLPEKGAVPGQLGDSEMVVIKTEEQQPQEDGAELLALPMVPSVRLDEELPLSQDQPLSWESHGAAGPKAAGAGLGEFCLGEFKPVVVPVEAHPAPGLPFPTEHALGTAGTEQPFALAQGMALGEDPAAEVASPQPGWEQQSPQDDPPGWKSVRLTRNLLARQQSRARKSNGSFICTSCGKSLAHHAALLRHQRLHTGERPFQCPACGKSFNEKSNLNKHYRIHTGERPYRCPACGKGFVQKHHLQKHQRIHGPQLRSAWPGRPARAGAAGERLYRCIECAESFPQKTSLEEHQRRHTQQRPFQCHGCTKSFRHRQSLNHHQKVHAVAASPAGSLPGHE</sequence>
<dbReference type="InterPro" id="IPR050331">
    <property type="entry name" value="Zinc_finger"/>
</dbReference>
<dbReference type="PROSITE" id="PS00028">
    <property type="entry name" value="ZINC_FINGER_C2H2_1"/>
    <property type="match status" value="5"/>
</dbReference>
<feature type="region of interest" description="Disordered" evidence="8">
    <location>
        <begin position="426"/>
        <end position="447"/>
    </location>
</feature>
<feature type="region of interest" description="Disordered" evidence="8">
    <location>
        <begin position="1"/>
        <end position="32"/>
    </location>
</feature>
<keyword evidence="3" id="KW-0677">Repeat</keyword>
<feature type="domain" description="C2H2-type" evidence="9">
    <location>
        <begin position="282"/>
        <end position="309"/>
    </location>
</feature>
<feature type="domain" description="C2H2-type" evidence="9">
    <location>
        <begin position="411"/>
        <end position="434"/>
    </location>
</feature>
<evidence type="ECO:0000259" key="9">
    <source>
        <dbReference type="PROSITE" id="PS50157"/>
    </source>
</evidence>
<comment type="subcellular location">
    <subcellularLocation>
        <location evidence="1">Nucleus</location>
    </subcellularLocation>
</comment>
<dbReference type="SMART" id="SM00355">
    <property type="entry name" value="ZnF_C2H2"/>
    <property type="match status" value="5"/>
</dbReference>
<keyword evidence="4 7" id="KW-0863">Zinc-finger</keyword>
<feature type="compositionally biased region" description="Low complexity" evidence="8">
    <location>
        <begin position="1"/>
        <end position="19"/>
    </location>
</feature>
<keyword evidence="6" id="KW-0539">Nucleus</keyword>
<dbReference type="GO" id="GO:0010468">
    <property type="term" value="P:regulation of gene expression"/>
    <property type="evidence" value="ECO:0007669"/>
    <property type="project" value="TreeGrafter"/>
</dbReference>
<accession>A0A7K7GPL2</accession>
<feature type="region of interest" description="Disordered" evidence="8">
    <location>
        <begin position="234"/>
        <end position="259"/>
    </location>
</feature>
<feature type="non-terminal residue" evidence="10">
    <location>
        <position position="1"/>
    </location>
</feature>
<reference evidence="10 11" key="1">
    <citation type="submission" date="2019-09" db="EMBL/GenBank/DDBJ databases">
        <title>Bird 10,000 Genomes (B10K) Project - Family phase.</title>
        <authorList>
            <person name="Zhang G."/>
        </authorList>
    </citation>
    <scope>NUCLEOTIDE SEQUENCE [LARGE SCALE GENOMIC DNA]</scope>
    <source>
        <strain evidence="10">OUT-0015</strain>
        <tissue evidence="10">Blood</tissue>
    </source>
</reference>
<dbReference type="FunFam" id="3.30.160.60:FF:000446">
    <property type="entry name" value="Zinc finger protein"/>
    <property type="match status" value="1"/>
</dbReference>
<dbReference type="PANTHER" id="PTHR16515">
    <property type="entry name" value="PR DOMAIN ZINC FINGER PROTEIN"/>
    <property type="match status" value="1"/>
</dbReference>
<keyword evidence="5" id="KW-0862">Zinc</keyword>
<protein>
    <submittedName>
        <fullName evidence="10">ZN287 protein</fullName>
    </submittedName>
</protein>
<dbReference type="InterPro" id="IPR013087">
    <property type="entry name" value="Znf_C2H2_type"/>
</dbReference>
<dbReference type="GO" id="GO:0008270">
    <property type="term" value="F:zinc ion binding"/>
    <property type="evidence" value="ECO:0007669"/>
    <property type="project" value="UniProtKB-KW"/>
</dbReference>
<name>A0A7K7GPL2_ERIRU</name>
<evidence type="ECO:0000256" key="6">
    <source>
        <dbReference type="ARBA" id="ARBA00023242"/>
    </source>
</evidence>
<dbReference type="Gene3D" id="3.30.160.60">
    <property type="entry name" value="Classic Zinc Finger"/>
    <property type="match status" value="5"/>
</dbReference>